<feature type="compositionally biased region" description="Basic and acidic residues" evidence="1">
    <location>
        <begin position="200"/>
        <end position="232"/>
    </location>
</feature>
<accession>A0ABR4P7A7</accession>
<dbReference type="Pfam" id="PF08313">
    <property type="entry name" value="SCA7"/>
    <property type="match status" value="1"/>
</dbReference>
<feature type="compositionally biased region" description="Low complexity" evidence="1">
    <location>
        <begin position="73"/>
        <end position="85"/>
    </location>
</feature>
<dbReference type="Proteomes" id="UP001629113">
    <property type="component" value="Unassembled WGS sequence"/>
</dbReference>
<feature type="compositionally biased region" description="Basic and acidic residues" evidence="1">
    <location>
        <begin position="20"/>
        <end position="40"/>
    </location>
</feature>
<dbReference type="InterPro" id="IPR013243">
    <property type="entry name" value="SCA7_dom"/>
</dbReference>
<gene>
    <name evidence="3" type="ORF">PVAG01_09364</name>
</gene>
<keyword evidence="4" id="KW-1185">Reference proteome</keyword>
<feature type="compositionally biased region" description="Basic and acidic residues" evidence="1">
    <location>
        <begin position="105"/>
        <end position="114"/>
    </location>
</feature>
<dbReference type="PANTHER" id="PTHR47805:SF1">
    <property type="entry name" value="SAGA-ASSOCIATED FACTOR 73"/>
    <property type="match status" value="1"/>
</dbReference>
<dbReference type="Gene3D" id="6.10.140.670">
    <property type="match status" value="1"/>
</dbReference>
<feature type="region of interest" description="Disordered" evidence="1">
    <location>
        <begin position="16"/>
        <end position="114"/>
    </location>
</feature>
<evidence type="ECO:0000256" key="1">
    <source>
        <dbReference type="SAM" id="MobiDB-lite"/>
    </source>
</evidence>
<dbReference type="InterPro" id="IPR037804">
    <property type="entry name" value="SGF73"/>
</dbReference>
<dbReference type="EMBL" id="JBFCZG010000008">
    <property type="protein sequence ID" value="KAL3419142.1"/>
    <property type="molecule type" value="Genomic_DNA"/>
</dbReference>
<evidence type="ECO:0000313" key="4">
    <source>
        <dbReference type="Proteomes" id="UP001629113"/>
    </source>
</evidence>
<organism evidence="3 4">
    <name type="scientific">Phlyctema vagabunda</name>
    <dbReference type="NCBI Taxonomy" id="108571"/>
    <lineage>
        <taxon>Eukaryota</taxon>
        <taxon>Fungi</taxon>
        <taxon>Dikarya</taxon>
        <taxon>Ascomycota</taxon>
        <taxon>Pezizomycotina</taxon>
        <taxon>Leotiomycetes</taxon>
        <taxon>Helotiales</taxon>
        <taxon>Dermateaceae</taxon>
        <taxon>Phlyctema</taxon>
    </lineage>
</organism>
<dbReference type="PANTHER" id="PTHR47805">
    <property type="entry name" value="SAGA-ASSOCIATED FACTOR 73"/>
    <property type="match status" value="1"/>
</dbReference>
<evidence type="ECO:0000313" key="3">
    <source>
        <dbReference type="EMBL" id="KAL3419142.1"/>
    </source>
</evidence>
<reference evidence="3 4" key="1">
    <citation type="submission" date="2024-06" db="EMBL/GenBank/DDBJ databases">
        <title>Complete genome of Phlyctema vagabunda strain 19-DSS-EL-015.</title>
        <authorList>
            <person name="Fiorenzani C."/>
        </authorList>
    </citation>
    <scope>NUCLEOTIDE SEQUENCE [LARGE SCALE GENOMIC DNA]</scope>
    <source>
        <strain evidence="3 4">19-DSS-EL-015</strain>
    </source>
</reference>
<sequence>MILDIPSCREHIITMAGGDGVKDDDTIRVASKKEGKDKKSNGTIKLKKPLPKHDKPGNWRDGSVIDDDKKPKSTNSPSSNSIDSPGPVVNQLDDTARETFATGRPLEDSPDLQKCKHCKKSFLKTAAKAHVVACLKAKQDKAQRKKEQKEARDKLAKEAEEAKRRDEEGDTKMSDDDDDDDGSPDKKVTGIKSAKKSAGKKVDGDNKGKKRKADGDAEKGPKQKKKKEEPKPKAPKPKGPVDVERQCGVLKDGVPCARSLTCKSHSMGAKRAVPGRSLPYDMLLAAYQKKNQAKIQKAQIDANAPLEDEDEENGPVDSDEELNATMAGLKNWNPQPVVAPYNPIPIERQYQKARLHEQLYNATNGFKDNIFKVIGFGAQKLPPGHPGLLGAADNESDAPGEIDIGNIQMSGSLNSGGIGGIAARRANSFNMQLPISRKNSGSMVTGR</sequence>
<protein>
    <submittedName>
        <fullName evidence="3">Saga complex component</fullName>
    </submittedName>
</protein>
<feature type="region of interest" description="Disordered" evidence="1">
    <location>
        <begin position="137"/>
        <end position="246"/>
    </location>
</feature>
<feature type="domain" description="SCA7" evidence="2">
    <location>
        <begin position="234"/>
        <end position="299"/>
    </location>
</feature>
<dbReference type="PROSITE" id="PS51505">
    <property type="entry name" value="SCA7"/>
    <property type="match status" value="1"/>
</dbReference>
<feature type="compositionally biased region" description="Basic and acidic residues" evidence="1">
    <location>
        <begin position="137"/>
        <end position="174"/>
    </location>
</feature>
<comment type="caution">
    <text evidence="3">The sequence shown here is derived from an EMBL/GenBank/DDBJ whole genome shotgun (WGS) entry which is preliminary data.</text>
</comment>
<name>A0ABR4P7A7_9HELO</name>
<evidence type="ECO:0000259" key="2">
    <source>
        <dbReference type="PROSITE" id="PS51505"/>
    </source>
</evidence>
<proteinExistence type="predicted"/>